<name>A0AAP0KEZ9_9MAGN</name>
<comment type="caution">
    <text evidence="1">The sequence shown here is derived from an EMBL/GenBank/DDBJ whole genome shotgun (WGS) entry which is preliminary data.</text>
</comment>
<protein>
    <submittedName>
        <fullName evidence="1">Uncharacterized protein</fullName>
    </submittedName>
</protein>
<keyword evidence="2" id="KW-1185">Reference proteome</keyword>
<dbReference type="EMBL" id="JBBNAF010000004">
    <property type="protein sequence ID" value="KAK9151317.1"/>
    <property type="molecule type" value="Genomic_DNA"/>
</dbReference>
<proteinExistence type="predicted"/>
<evidence type="ECO:0000313" key="1">
    <source>
        <dbReference type="EMBL" id="KAK9151317.1"/>
    </source>
</evidence>
<reference evidence="1 2" key="1">
    <citation type="submission" date="2024-01" db="EMBL/GenBank/DDBJ databases">
        <title>Genome assemblies of Stephania.</title>
        <authorList>
            <person name="Yang L."/>
        </authorList>
    </citation>
    <scope>NUCLEOTIDE SEQUENCE [LARGE SCALE GENOMIC DNA]</scope>
    <source>
        <strain evidence="1">YNDBR</strain>
        <tissue evidence="1">Leaf</tissue>
    </source>
</reference>
<dbReference type="Proteomes" id="UP001420932">
    <property type="component" value="Unassembled WGS sequence"/>
</dbReference>
<accession>A0AAP0KEZ9</accession>
<evidence type="ECO:0000313" key="2">
    <source>
        <dbReference type="Proteomes" id="UP001420932"/>
    </source>
</evidence>
<dbReference type="AlphaFoldDB" id="A0AAP0KEZ9"/>
<sequence length="177" mass="20267">MKASGLEIWSKTERAYRRLVLEMMRRRKLARMKLLERREVLRRREWIGVMGGVGDEVHCALFDGLLLAMDMVMANQRLQWMGHPKRLVKWEEAGAMPSTGTRCGCRIPQIASYQKSKQLPQVTDGVNVKASVAHDSKIVGKEIELYKSQSDKLVFIGETECAVESAAKKYSKWSTYM</sequence>
<organism evidence="1 2">
    <name type="scientific">Stephania yunnanensis</name>
    <dbReference type="NCBI Taxonomy" id="152371"/>
    <lineage>
        <taxon>Eukaryota</taxon>
        <taxon>Viridiplantae</taxon>
        <taxon>Streptophyta</taxon>
        <taxon>Embryophyta</taxon>
        <taxon>Tracheophyta</taxon>
        <taxon>Spermatophyta</taxon>
        <taxon>Magnoliopsida</taxon>
        <taxon>Ranunculales</taxon>
        <taxon>Menispermaceae</taxon>
        <taxon>Menispermoideae</taxon>
        <taxon>Cissampelideae</taxon>
        <taxon>Stephania</taxon>
    </lineage>
</organism>
<gene>
    <name evidence="1" type="ORF">Syun_009626</name>
</gene>